<keyword evidence="1 3" id="KW-0694">RNA-binding</keyword>
<dbReference type="GO" id="GO:0032259">
    <property type="term" value="P:methylation"/>
    <property type="evidence" value="ECO:0007669"/>
    <property type="project" value="UniProtKB-KW"/>
</dbReference>
<keyword evidence="6" id="KW-0489">Methyltransferase</keyword>
<dbReference type="OrthoDB" id="9784736at2"/>
<dbReference type="Gene3D" id="3.40.50.150">
    <property type="entry name" value="Vaccinia Virus protein VP39"/>
    <property type="match status" value="1"/>
</dbReference>
<dbReference type="SUPFAM" id="SSF53335">
    <property type="entry name" value="S-adenosyl-L-methionine-dependent methyltransferases"/>
    <property type="match status" value="1"/>
</dbReference>
<dbReference type="GO" id="GO:0003723">
    <property type="term" value="F:RNA binding"/>
    <property type="evidence" value="ECO:0007669"/>
    <property type="project" value="UniProtKB-KW"/>
</dbReference>
<keyword evidence="6" id="KW-0808">Transferase</keyword>
<dbReference type="RefSeq" id="WP_150999210.1">
    <property type="nucleotide sequence ID" value="NZ_BPQY01000025.1"/>
</dbReference>
<keyword evidence="4" id="KW-0812">Transmembrane</keyword>
<protein>
    <submittedName>
        <fullName evidence="6">TlyA family RNA methyltransferase</fullName>
    </submittedName>
</protein>
<dbReference type="InterPro" id="IPR036986">
    <property type="entry name" value="S4_RNA-bd_sf"/>
</dbReference>
<feature type="transmembrane region" description="Helical" evidence="4">
    <location>
        <begin position="157"/>
        <end position="180"/>
    </location>
</feature>
<dbReference type="NCBIfam" id="TIGR00478">
    <property type="entry name" value="tly"/>
    <property type="match status" value="1"/>
</dbReference>
<sequence>MTRERLRADRLLVERGFYESRARAQAAIAAGLVSADGRPVVRASDALAPEAAIVAGQPHPFVSRGGLKLSAALDAFGFDPAGRVCLDVGASTGGFTDVLLRRGAAHVHAVDVGRGQLHASLARDPRVTSLEGTDVRHLDRAALREPPSLAAIDVSFIALRLVLPAVAALLAPGAALAALIKPQFEAGRERVGRGGIVRDEAVHAEVCEAVAGCLSGLGFTIVGLHPSPVTGGDGNREFLIGATAGPARAHVGHPDA</sequence>
<evidence type="ECO:0000256" key="4">
    <source>
        <dbReference type="SAM" id="Phobius"/>
    </source>
</evidence>
<dbReference type="EMBL" id="VZZK01000006">
    <property type="protein sequence ID" value="KAB1080134.1"/>
    <property type="molecule type" value="Genomic_DNA"/>
</dbReference>
<dbReference type="Gene3D" id="3.10.290.10">
    <property type="entry name" value="RNA-binding S4 domain"/>
    <property type="match status" value="1"/>
</dbReference>
<evidence type="ECO:0000256" key="2">
    <source>
        <dbReference type="ARBA" id="ARBA00029460"/>
    </source>
</evidence>
<evidence type="ECO:0000259" key="5">
    <source>
        <dbReference type="Pfam" id="PF01728"/>
    </source>
</evidence>
<keyword evidence="7" id="KW-1185">Reference proteome</keyword>
<gene>
    <name evidence="6" type="ORF">F6X53_07880</name>
</gene>
<proteinExistence type="inferred from homology"/>
<dbReference type="PANTHER" id="PTHR32319:SF0">
    <property type="entry name" value="BACTERIAL HEMOLYSIN-LIKE PROTEIN"/>
    <property type="match status" value="1"/>
</dbReference>
<dbReference type="PROSITE" id="PS50889">
    <property type="entry name" value="S4"/>
    <property type="match status" value="1"/>
</dbReference>
<dbReference type="InterPro" id="IPR047048">
    <property type="entry name" value="TlyA"/>
</dbReference>
<organism evidence="6 7">
    <name type="scientific">Methylobacterium soli</name>
    <dbReference type="NCBI Taxonomy" id="553447"/>
    <lineage>
        <taxon>Bacteria</taxon>
        <taxon>Pseudomonadati</taxon>
        <taxon>Pseudomonadota</taxon>
        <taxon>Alphaproteobacteria</taxon>
        <taxon>Hyphomicrobiales</taxon>
        <taxon>Methylobacteriaceae</taxon>
        <taxon>Methylobacterium</taxon>
    </lineage>
</organism>
<name>A0A6L3T542_9HYPH</name>
<feature type="domain" description="Ribosomal RNA methyltransferase FtsJ" evidence="5">
    <location>
        <begin position="61"/>
        <end position="242"/>
    </location>
</feature>
<accession>A0A6L3T542</accession>
<dbReference type="PANTHER" id="PTHR32319">
    <property type="entry name" value="BACTERIAL HEMOLYSIN-LIKE PROTEIN"/>
    <property type="match status" value="1"/>
</dbReference>
<dbReference type="Pfam" id="PF01728">
    <property type="entry name" value="FtsJ"/>
    <property type="match status" value="1"/>
</dbReference>
<evidence type="ECO:0000256" key="3">
    <source>
        <dbReference type="PROSITE-ProRule" id="PRU00182"/>
    </source>
</evidence>
<reference evidence="6 7" key="1">
    <citation type="submission" date="2019-09" db="EMBL/GenBank/DDBJ databases">
        <title>YIM 48816 draft genome.</title>
        <authorList>
            <person name="Jiang L."/>
        </authorList>
    </citation>
    <scope>NUCLEOTIDE SEQUENCE [LARGE SCALE GENOMIC DNA]</scope>
    <source>
        <strain evidence="6 7">YIM 48816</strain>
    </source>
</reference>
<dbReference type="InterPro" id="IPR029063">
    <property type="entry name" value="SAM-dependent_MTases_sf"/>
</dbReference>
<keyword evidence="4" id="KW-0472">Membrane</keyword>
<evidence type="ECO:0000313" key="7">
    <source>
        <dbReference type="Proteomes" id="UP000474159"/>
    </source>
</evidence>
<comment type="similarity">
    <text evidence="2">Belongs to the TlyA family.</text>
</comment>
<dbReference type="AlphaFoldDB" id="A0A6L3T542"/>
<keyword evidence="4" id="KW-1133">Transmembrane helix</keyword>
<dbReference type="GO" id="GO:0008168">
    <property type="term" value="F:methyltransferase activity"/>
    <property type="evidence" value="ECO:0007669"/>
    <property type="project" value="UniProtKB-KW"/>
</dbReference>
<dbReference type="SUPFAM" id="SSF55174">
    <property type="entry name" value="Alpha-L RNA-binding motif"/>
    <property type="match status" value="1"/>
</dbReference>
<dbReference type="Proteomes" id="UP000474159">
    <property type="component" value="Unassembled WGS sequence"/>
</dbReference>
<dbReference type="InterPro" id="IPR004538">
    <property type="entry name" value="Hemolysin_A/TlyA"/>
</dbReference>
<dbReference type="InterPro" id="IPR002877">
    <property type="entry name" value="RNA_MeTrfase_FtsJ_dom"/>
</dbReference>
<dbReference type="PIRSF" id="PIRSF005578">
    <property type="entry name" value="TlyA"/>
    <property type="match status" value="1"/>
</dbReference>
<evidence type="ECO:0000256" key="1">
    <source>
        <dbReference type="ARBA" id="ARBA00022884"/>
    </source>
</evidence>
<evidence type="ECO:0000313" key="6">
    <source>
        <dbReference type="EMBL" id="KAB1080134.1"/>
    </source>
</evidence>
<comment type="caution">
    <text evidence="6">The sequence shown here is derived from an EMBL/GenBank/DDBJ whole genome shotgun (WGS) entry which is preliminary data.</text>
</comment>